<reference evidence="4 5" key="1">
    <citation type="submission" date="2024-09" db="EMBL/GenBank/DDBJ databases">
        <authorList>
            <person name="Sun Q."/>
            <person name="Mori K."/>
        </authorList>
    </citation>
    <scope>NUCLEOTIDE SEQUENCE [LARGE SCALE GENOMIC DNA]</scope>
    <source>
        <strain evidence="4 5">CCM 7765</strain>
    </source>
</reference>
<name>A0ABV6HLQ6_9SPHI</name>
<dbReference type="InterPro" id="IPR032675">
    <property type="entry name" value="LRR_dom_sf"/>
</dbReference>
<dbReference type="SUPFAM" id="SSF52047">
    <property type="entry name" value="RNI-like"/>
    <property type="match status" value="1"/>
</dbReference>
<evidence type="ECO:0000259" key="3">
    <source>
        <dbReference type="Pfam" id="PF09990"/>
    </source>
</evidence>
<dbReference type="InterPro" id="IPR036909">
    <property type="entry name" value="Cyt_c-like_dom_sf"/>
</dbReference>
<sequence>MQLLTIQQLIGHFHPVLVHLPIGILILGVLFHLLSAIKSYAFLRTAVPLIYLLGAIGAIVSCISGYLLSQTSDYDAKLVGLHQWFGIAVAIVAMLLYGLMKYPVKEPLLRLLSVTLLIGITITGHYGGSLTHGSDYLIAALKGEPTSKEAIPPVPNIQRAKVYPQLVEPLLKNRCYSCHGGEKQKGKLRVDTKEFMVKGGEAGSSLIEGKADESELIKRLLLPLDNEDHMPPKEKAQLTQEEIALLKWWVNQGADIHKTVAELKPKPEMSAILAAFQSGSAKNKEVQSDLLAKEVDAADAGTLEKLKDAGVVVLPIHQNSNYLSVNFVTTDVTPALLEEVKKLAKQLVYLEVAYTSLNDENMKVLASLENLLQFNLRGTAITDKGLINLKDLTQLNLLNLVETKISATGLTSLKGLKNLKSIYLYKTSVDRNGLAALKKQFPQASLDTGGYYVPTLASDTMMVSMPAR</sequence>
<proteinExistence type="predicted"/>
<evidence type="ECO:0000256" key="1">
    <source>
        <dbReference type="SAM" id="Phobius"/>
    </source>
</evidence>
<organism evidence="4 5">
    <name type="scientific">Olivibacter oleidegradans</name>
    <dbReference type="NCBI Taxonomy" id="760123"/>
    <lineage>
        <taxon>Bacteria</taxon>
        <taxon>Pseudomonadati</taxon>
        <taxon>Bacteroidota</taxon>
        <taxon>Sphingobacteriia</taxon>
        <taxon>Sphingobacteriales</taxon>
        <taxon>Sphingobacteriaceae</taxon>
        <taxon>Olivibacter</taxon>
    </lineage>
</organism>
<feature type="transmembrane region" description="Helical" evidence="1">
    <location>
        <begin position="16"/>
        <end position="37"/>
    </location>
</feature>
<dbReference type="Gene3D" id="3.80.10.10">
    <property type="entry name" value="Ribonuclease Inhibitor"/>
    <property type="match status" value="1"/>
</dbReference>
<dbReference type="Pfam" id="PF07635">
    <property type="entry name" value="PSCyt1"/>
    <property type="match status" value="1"/>
</dbReference>
<feature type="domain" description="Cytochrome C Planctomycete-type" evidence="2">
    <location>
        <begin position="175"/>
        <end position="234"/>
    </location>
</feature>
<keyword evidence="5" id="KW-1185">Reference proteome</keyword>
<feature type="domain" description="DUF2231" evidence="3">
    <location>
        <begin position="13"/>
        <end position="131"/>
    </location>
</feature>
<keyword evidence="1" id="KW-1133">Transmembrane helix</keyword>
<dbReference type="PANTHER" id="PTHR35889:SF3">
    <property type="entry name" value="F-BOX DOMAIN-CONTAINING PROTEIN"/>
    <property type="match status" value="1"/>
</dbReference>
<gene>
    <name evidence="4" type="ORF">ACFFI0_16035</name>
</gene>
<accession>A0ABV6HLQ6</accession>
<dbReference type="RefSeq" id="WP_130855540.1">
    <property type="nucleotide sequence ID" value="NZ_JBHLWO010000002.1"/>
</dbReference>
<dbReference type="Pfam" id="PF09990">
    <property type="entry name" value="DUF2231"/>
    <property type="match status" value="1"/>
</dbReference>
<dbReference type="InterPro" id="IPR011429">
    <property type="entry name" value="Cyt_c_Planctomycete-type"/>
</dbReference>
<keyword evidence="1" id="KW-0812">Transmembrane</keyword>
<protein>
    <submittedName>
        <fullName evidence="4">C-type cytochrome domain-containing protein</fullName>
    </submittedName>
</protein>
<feature type="transmembrane region" description="Helical" evidence="1">
    <location>
        <begin position="107"/>
        <end position="127"/>
    </location>
</feature>
<keyword evidence="1" id="KW-0472">Membrane</keyword>
<dbReference type="EMBL" id="JBHLWO010000002">
    <property type="protein sequence ID" value="MFC0319833.1"/>
    <property type="molecule type" value="Genomic_DNA"/>
</dbReference>
<feature type="transmembrane region" description="Helical" evidence="1">
    <location>
        <begin position="49"/>
        <end position="69"/>
    </location>
</feature>
<evidence type="ECO:0000259" key="2">
    <source>
        <dbReference type="Pfam" id="PF07635"/>
    </source>
</evidence>
<dbReference type="SUPFAM" id="SSF46626">
    <property type="entry name" value="Cytochrome c"/>
    <property type="match status" value="1"/>
</dbReference>
<dbReference type="Proteomes" id="UP001589774">
    <property type="component" value="Unassembled WGS sequence"/>
</dbReference>
<dbReference type="InterPro" id="IPR019251">
    <property type="entry name" value="DUF2231_TM"/>
</dbReference>
<evidence type="ECO:0000313" key="5">
    <source>
        <dbReference type="Proteomes" id="UP001589774"/>
    </source>
</evidence>
<comment type="caution">
    <text evidence="4">The sequence shown here is derived from an EMBL/GenBank/DDBJ whole genome shotgun (WGS) entry which is preliminary data.</text>
</comment>
<evidence type="ECO:0000313" key="4">
    <source>
        <dbReference type="EMBL" id="MFC0319833.1"/>
    </source>
</evidence>
<feature type="transmembrane region" description="Helical" evidence="1">
    <location>
        <begin position="81"/>
        <end position="100"/>
    </location>
</feature>
<dbReference type="PANTHER" id="PTHR35889">
    <property type="entry name" value="CYCLOINULO-OLIGOSACCHARIDE FRUCTANOTRANSFERASE-RELATED"/>
    <property type="match status" value="1"/>
</dbReference>